<keyword evidence="1" id="KW-0732">Signal</keyword>
<name>A0A162AHI3_9GAMM</name>
<evidence type="ECO:0000313" key="2">
    <source>
        <dbReference type="EMBL" id="KZN50039.1"/>
    </source>
</evidence>
<feature type="chain" id="PRO_5007831237" description="Spore coat protein U domain-containing protein" evidence="1">
    <location>
        <begin position="27"/>
        <end position="177"/>
    </location>
</feature>
<evidence type="ECO:0008006" key="4">
    <source>
        <dbReference type="Google" id="ProtNLM"/>
    </source>
</evidence>
<accession>A0A162AHI3</accession>
<dbReference type="PATRIC" id="fig|1365251.3.peg.2685"/>
<reference evidence="2 3" key="1">
    <citation type="submission" date="2013-07" db="EMBL/GenBank/DDBJ databases">
        <title>Comparative Genomic and Metabolomic Analysis of Twelve Strains of Pseudoalteromonas luteoviolacea.</title>
        <authorList>
            <person name="Vynne N.G."/>
            <person name="Mansson M."/>
            <person name="Gram L."/>
        </authorList>
    </citation>
    <scope>NUCLEOTIDE SEQUENCE [LARGE SCALE GENOMIC DNA]</scope>
    <source>
        <strain evidence="2 3">H33</strain>
    </source>
</reference>
<comment type="caution">
    <text evidence="2">The sequence shown here is derived from an EMBL/GenBank/DDBJ whole genome shotgun (WGS) entry which is preliminary data.</text>
</comment>
<organism evidence="2 3">
    <name type="scientific">Pseudoalteromonas luteoviolacea H33</name>
    <dbReference type="NCBI Taxonomy" id="1365251"/>
    <lineage>
        <taxon>Bacteria</taxon>
        <taxon>Pseudomonadati</taxon>
        <taxon>Pseudomonadota</taxon>
        <taxon>Gammaproteobacteria</taxon>
        <taxon>Alteromonadales</taxon>
        <taxon>Pseudoalteromonadaceae</taxon>
        <taxon>Pseudoalteromonas</taxon>
    </lineage>
</organism>
<evidence type="ECO:0000256" key="1">
    <source>
        <dbReference type="SAM" id="SignalP"/>
    </source>
</evidence>
<gene>
    <name evidence="2" type="ORF">N476_16970</name>
</gene>
<sequence>MIKIKNSLLKALSFSGLALLATPSFAAVDVFAANSACNTLVGTTETAGSGGISNGSGGLRATSDLTIISCVLPTNTPTPGVEAFILDKEVGLSFGSTNSQIPSFNGTTACSLTAYDLFGNVRFSDTDFSDQTGKRTLYVRSTRSNTNGYYGFACRLSRGDELYMYQLYPKGLEPGTF</sequence>
<evidence type="ECO:0000313" key="3">
    <source>
        <dbReference type="Proteomes" id="UP000076503"/>
    </source>
</evidence>
<dbReference type="AlphaFoldDB" id="A0A162AHI3"/>
<dbReference type="Proteomes" id="UP000076503">
    <property type="component" value="Unassembled WGS sequence"/>
</dbReference>
<dbReference type="RefSeq" id="WP_063362115.1">
    <property type="nucleotide sequence ID" value="NZ_AUXZ01000077.1"/>
</dbReference>
<feature type="signal peptide" evidence="1">
    <location>
        <begin position="1"/>
        <end position="26"/>
    </location>
</feature>
<proteinExistence type="predicted"/>
<protein>
    <recommendedName>
        <fullName evidence="4">Spore coat protein U domain-containing protein</fullName>
    </recommendedName>
</protein>
<dbReference type="EMBL" id="AUXZ01000077">
    <property type="protein sequence ID" value="KZN50039.1"/>
    <property type="molecule type" value="Genomic_DNA"/>
</dbReference>